<feature type="transmembrane region" description="Helical" evidence="4">
    <location>
        <begin position="167"/>
        <end position="186"/>
    </location>
</feature>
<evidence type="ECO:0000313" key="7">
    <source>
        <dbReference type="Proteomes" id="UP001165090"/>
    </source>
</evidence>
<dbReference type="PROSITE" id="PS50255">
    <property type="entry name" value="CYTOCHROME_B5_2"/>
    <property type="match status" value="1"/>
</dbReference>
<keyword evidence="7" id="KW-1185">Reference proteome</keyword>
<keyword evidence="4" id="KW-1133">Transmembrane helix</keyword>
<dbReference type="PROSITE" id="PS00191">
    <property type="entry name" value="CYTOCHROME_B5_1"/>
    <property type="match status" value="1"/>
</dbReference>
<dbReference type="InterPro" id="IPR005804">
    <property type="entry name" value="FA_desaturase_dom"/>
</dbReference>
<dbReference type="CDD" id="cd03506">
    <property type="entry name" value="Delta6-FADS-like"/>
    <property type="match status" value="1"/>
</dbReference>
<comment type="similarity">
    <text evidence="4">Belongs to the cytochrome b5 family.</text>
</comment>
<dbReference type="PANTHER" id="PTHR19353:SF15">
    <property type="entry name" value="CYTOCHROME B5 HEME-BINDING DOMAIN-CONTAINING PROTEIN"/>
    <property type="match status" value="1"/>
</dbReference>
<feature type="transmembrane region" description="Helical" evidence="4">
    <location>
        <begin position="225"/>
        <end position="247"/>
    </location>
</feature>
<dbReference type="Pfam" id="PF00487">
    <property type="entry name" value="FA_desaturase"/>
    <property type="match status" value="1"/>
</dbReference>
<evidence type="ECO:0000256" key="1">
    <source>
        <dbReference type="ARBA" id="ARBA00022617"/>
    </source>
</evidence>
<comment type="caution">
    <text evidence="4">Lacks conserved residue(s) required for the propagation of feature annotation.</text>
</comment>
<feature type="transmembrane region" description="Helical" evidence="4">
    <location>
        <begin position="295"/>
        <end position="315"/>
    </location>
</feature>
<dbReference type="PANTHER" id="PTHR19353">
    <property type="entry name" value="FATTY ACID DESATURASE 2"/>
    <property type="match status" value="1"/>
</dbReference>
<dbReference type="Pfam" id="PF00173">
    <property type="entry name" value="Cyt-b5"/>
    <property type="match status" value="1"/>
</dbReference>
<keyword evidence="4" id="KW-0472">Membrane</keyword>
<keyword evidence="3 4" id="KW-0408">Iron</keyword>
<name>A0ABQ5RQN7_9CHLO</name>
<dbReference type="SUPFAM" id="SSF55856">
    <property type="entry name" value="Cytochrome b5-like heme/steroid binding domain"/>
    <property type="match status" value="1"/>
</dbReference>
<evidence type="ECO:0000259" key="5">
    <source>
        <dbReference type="PROSITE" id="PS50255"/>
    </source>
</evidence>
<dbReference type="SMART" id="SM01117">
    <property type="entry name" value="Cyt-b5"/>
    <property type="match status" value="1"/>
</dbReference>
<dbReference type="InterPro" id="IPR012171">
    <property type="entry name" value="Fatty_acid_desaturase"/>
</dbReference>
<proteinExistence type="inferred from homology"/>
<dbReference type="EMBL" id="BSDZ01000004">
    <property type="protein sequence ID" value="GLI59880.1"/>
    <property type="molecule type" value="Genomic_DNA"/>
</dbReference>
<dbReference type="InterPro" id="IPR018506">
    <property type="entry name" value="Cyt_B5_heme-BS"/>
</dbReference>
<accession>A0ABQ5RQN7</accession>
<evidence type="ECO:0000256" key="2">
    <source>
        <dbReference type="ARBA" id="ARBA00022723"/>
    </source>
</evidence>
<feature type="transmembrane region" description="Helical" evidence="4">
    <location>
        <begin position="192"/>
        <end position="213"/>
    </location>
</feature>
<protein>
    <recommendedName>
        <fullName evidence="5">Cytochrome b5 heme-binding domain-containing protein</fullName>
    </recommendedName>
</protein>
<keyword evidence="1 4" id="KW-0349">Heme</keyword>
<dbReference type="InterPro" id="IPR001199">
    <property type="entry name" value="Cyt_B5-like_heme/steroid-bd"/>
</dbReference>
<feature type="transmembrane region" description="Helical" evidence="4">
    <location>
        <begin position="362"/>
        <end position="384"/>
    </location>
</feature>
<keyword evidence="4" id="KW-0812">Transmembrane</keyword>
<comment type="caution">
    <text evidence="6">The sequence shown here is derived from an EMBL/GenBank/DDBJ whole genome shotgun (WGS) entry which is preliminary data.</text>
</comment>
<gene>
    <name evidence="6" type="ORF">VaNZ11_001795</name>
</gene>
<feature type="transmembrane region" description="Helical" evidence="4">
    <location>
        <begin position="336"/>
        <end position="356"/>
    </location>
</feature>
<feature type="non-terminal residue" evidence="6">
    <location>
        <position position="1"/>
    </location>
</feature>
<sequence length="500" mass="56138">IRRLHTVNLSLPKDCWLRTALQPPGAQAAMCQLVESSAPAALPEAPHDYWVIHGQAYDLASYVAKHPGGVDAILLGRGRDCTELFEQYHVLNNKHLRVLEGYRVSVLPAKLGVNNLNCAIGHLDGKADATAVVGVQQSTAVSRIAHQIDPFYEDVKTMVREHGNTKMSTPFVIVHCLHVVGLFYALRLWYQGAFISAFLLPFFLWVLCAALVHDGGHFALSRNALVNKILNLTAALITNSSGCWYLQHNILHHSYTNLHGKDGDLDSHHPYIRIHPEQSHPSTTVHHVLRLAGHLGMYLLAHIGLTLLSPVTYFRGLMARRKGPVDVKTAQNVQTLAQYHASIVLQVATAGAFYMYPFVRFPFFHACLLTVFPTFMMSVAFMVIAQVSHIQLEAEAPSLELERLHWARRMALTSVDYSQDSYIWSYLTIGLNMQSLHHIIPGVSYTQLTAMYPKYRAICAKHGIKLLERRNLWHALCTHLHTLWLLSKTHTFVEAARKLA</sequence>
<keyword evidence="2 4" id="KW-0479">Metal-binding</keyword>
<evidence type="ECO:0000313" key="6">
    <source>
        <dbReference type="EMBL" id="GLI59880.1"/>
    </source>
</evidence>
<dbReference type="Proteomes" id="UP001165090">
    <property type="component" value="Unassembled WGS sequence"/>
</dbReference>
<organism evidence="6 7">
    <name type="scientific">Volvox africanus</name>
    <dbReference type="NCBI Taxonomy" id="51714"/>
    <lineage>
        <taxon>Eukaryota</taxon>
        <taxon>Viridiplantae</taxon>
        <taxon>Chlorophyta</taxon>
        <taxon>core chlorophytes</taxon>
        <taxon>Chlorophyceae</taxon>
        <taxon>CS clade</taxon>
        <taxon>Chlamydomonadales</taxon>
        <taxon>Volvocaceae</taxon>
        <taxon>Volvox</taxon>
    </lineage>
</organism>
<feature type="domain" description="Cytochrome b5 heme-binding" evidence="5">
    <location>
        <begin position="49"/>
        <end position="108"/>
    </location>
</feature>
<dbReference type="Gene3D" id="3.10.120.10">
    <property type="entry name" value="Cytochrome b5-like heme/steroid binding domain"/>
    <property type="match status" value="1"/>
</dbReference>
<reference evidence="6 7" key="1">
    <citation type="journal article" date="2023" name="IScience">
        <title>Expanded male sex-determining region conserved during the evolution of homothallism in the green alga Volvox.</title>
        <authorList>
            <person name="Yamamoto K."/>
            <person name="Matsuzaki R."/>
            <person name="Mahakham W."/>
            <person name="Heman W."/>
            <person name="Sekimoto H."/>
            <person name="Kawachi M."/>
            <person name="Minakuchi Y."/>
            <person name="Toyoda A."/>
            <person name="Nozaki H."/>
        </authorList>
    </citation>
    <scope>NUCLEOTIDE SEQUENCE [LARGE SCALE GENOMIC DNA]</scope>
    <source>
        <strain evidence="6 7">NIES-4468</strain>
    </source>
</reference>
<evidence type="ECO:0000256" key="3">
    <source>
        <dbReference type="ARBA" id="ARBA00023004"/>
    </source>
</evidence>
<evidence type="ECO:0000256" key="4">
    <source>
        <dbReference type="RuleBase" id="RU362121"/>
    </source>
</evidence>
<dbReference type="InterPro" id="IPR036400">
    <property type="entry name" value="Cyt_B5-like_heme/steroid_sf"/>
</dbReference>